<evidence type="ECO:0000313" key="2">
    <source>
        <dbReference type="Proteomes" id="UP000076983"/>
    </source>
</evidence>
<gene>
    <name evidence="1" type="ORF">MGALLINA_03700</name>
</gene>
<protein>
    <recommendedName>
        <fullName evidence="3">Lipoprotein</fullName>
    </recommendedName>
</protein>
<reference evidence="1 2" key="1">
    <citation type="submission" date="2016-03" db="EMBL/GenBank/DDBJ databases">
        <title>Genome sequence of Mycoplasma gallinarum strain Mgn_IPT.</title>
        <authorList>
            <person name="Yacoub E."/>
            <person name="Sirand-Pugnet P."/>
            <person name="Barre A."/>
            <person name="Maurier F."/>
            <person name="Blanchard A."/>
            <person name="Ben Abdelmoumen B.M."/>
        </authorList>
    </citation>
    <scope>NUCLEOTIDE SEQUENCE [LARGE SCALE GENOMIC DNA]</scope>
    <source>
        <strain evidence="1 2">Mgn_IPT</strain>
    </source>
</reference>
<dbReference type="Proteomes" id="UP000076983">
    <property type="component" value="Unassembled WGS sequence"/>
</dbReference>
<evidence type="ECO:0008006" key="3">
    <source>
        <dbReference type="Google" id="ProtNLM"/>
    </source>
</evidence>
<organism evidence="1 2">
    <name type="scientific">Mycoplasmopsis gallinarum</name>
    <dbReference type="NCBI Taxonomy" id="29557"/>
    <lineage>
        <taxon>Bacteria</taxon>
        <taxon>Bacillati</taxon>
        <taxon>Mycoplasmatota</taxon>
        <taxon>Mycoplasmoidales</taxon>
        <taxon>Metamycoplasmataceae</taxon>
        <taxon>Mycoplasmopsis</taxon>
    </lineage>
</organism>
<keyword evidence="2" id="KW-1185">Reference proteome</keyword>
<dbReference type="STRING" id="29557.MGALLINA_03700"/>
<dbReference type="NCBIfam" id="NF045830">
    <property type="entry name" value="MYPU_1760_HExxH"/>
    <property type="match status" value="1"/>
</dbReference>
<dbReference type="PROSITE" id="PS51257">
    <property type="entry name" value="PROKAR_LIPOPROTEIN"/>
    <property type="match status" value="1"/>
</dbReference>
<dbReference type="AlphaFoldDB" id="A0A168RE23"/>
<sequence>MKLIKYKNLQKKLKYQSLCFLPIIPFATISSSCIFWDSKEINDSGIQLVRESDNYNLDNLILNKYKVELPGYIFPNEIEIDKINWLDDSLFNLETIDNQSVLVYRDPVNGIIFRDFSYGEITNNETGKEEKRFLLDKTGLALLAKMFYNKMTFGSEIAYLDSININDFSIIDNSSLGLYIPSIKQIHLNGGFVAEFGFSLEQKVIFLMSSLYHEYMHHWANSYVNYGNYIDSQSHKNLFTQVKYRTSDGLSERPSIKTNKYFYSDFYDKFKFYLNYQGGTDINKSAVATNPYFIGKYFTIGEIFDLANTTDDELFEELFLKLKNHSNPANDKISFNPYSENNNLMNIFGSLFGKQRNTKNENITTDYDFSNLSYYYSMVELIPREWIKYNYLSDYSPSNSTNKILWTISNDEEKYKISQNYLGTFKQSAYYSQYINNSYVSDWSRSLINATPFIGYNGLSSQQKREIIFSNNVWLDKVQFTENTQVPTYKLFYKLFLDTMGYGKVISQMKNYANNSYNNFQSDENKVSLTGYLDNKYDALLIYEPVENEKRNLKKVNLNYLNYVRFEGKNHPEDREYKLKPKDVLDHLAAKQYVYYSDYFNINKSLNSEIAFWKDLNQDNEIQWETEVKSTFDSTALPQRPIINSDSEQFDRPKYYRIYNENENGNYKLKIRSN</sequence>
<dbReference type="InterPro" id="IPR054786">
    <property type="entry name" value="MYPU_1760-like"/>
</dbReference>
<name>A0A168RE23_9BACT</name>
<proteinExistence type="predicted"/>
<dbReference type="RefSeq" id="WP_063626161.1">
    <property type="nucleotide sequence ID" value="NZ_LVLH01000033.1"/>
</dbReference>
<evidence type="ECO:0000313" key="1">
    <source>
        <dbReference type="EMBL" id="OAB48888.1"/>
    </source>
</evidence>
<dbReference type="PATRIC" id="fig|29557.3.peg.361"/>
<dbReference type="EMBL" id="LVLH01000033">
    <property type="protein sequence ID" value="OAB48888.1"/>
    <property type="molecule type" value="Genomic_DNA"/>
</dbReference>
<dbReference type="OrthoDB" id="393673at2"/>
<comment type="caution">
    <text evidence="1">The sequence shown here is derived from an EMBL/GenBank/DDBJ whole genome shotgun (WGS) entry which is preliminary data.</text>
</comment>
<accession>A0A168RE23</accession>